<name>A0ABT6R9F4_9BACT</name>
<proteinExistence type="predicted"/>
<dbReference type="InterPro" id="IPR036278">
    <property type="entry name" value="Sialidase_sf"/>
</dbReference>
<gene>
    <name evidence="1" type="ORF">QJ048_05400</name>
</gene>
<comment type="caution">
    <text evidence="1">The sequence shown here is derived from an EMBL/GenBank/DDBJ whole genome shotgun (WGS) entry which is preliminary data.</text>
</comment>
<dbReference type="CDD" id="cd15482">
    <property type="entry name" value="Sialidase_non-viral"/>
    <property type="match status" value="1"/>
</dbReference>
<dbReference type="Proteomes" id="UP001226434">
    <property type="component" value="Unassembled WGS sequence"/>
</dbReference>
<protein>
    <submittedName>
        <fullName evidence="1">Oxidoreductase</fullName>
    </submittedName>
</protein>
<dbReference type="EMBL" id="JASBRG010000003">
    <property type="protein sequence ID" value="MDI3319196.1"/>
    <property type="molecule type" value="Genomic_DNA"/>
</dbReference>
<dbReference type="SUPFAM" id="SSF50939">
    <property type="entry name" value="Sialidases"/>
    <property type="match status" value="1"/>
</dbReference>
<sequence>MRLLFTITILVFSLSVFSQKIIPLNTNVKASFRGLSVVDDKTVWVSGSNGTVGRSVDAGKTWTWLPVPGFEKRDFRDIEAFDKSTAIIIAVDTPAVILKTIDGGKTWKTVYENHTPGMFLDAMEFWNNDNGIVVGDPINGKFFIARSFDGGNTWTEVPSENAPAADSGEACFAASGTNIRILGTDKACLVSGGARSRLFIQNTPIDIPIIQGAQNTGANSIAIRDNNKSTSDYFVVVGGDFSKDTLKEKNCFITKDGGKTWIAPATPPTGYRSCAEFIDKNKIITCGTSGVDISNDGGLNWRNISTDGYHVCRKAKKGKALYLAGGKGRIGKLLNN</sequence>
<dbReference type="PANTHER" id="PTHR47199:SF2">
    <property type="entry name" value="PHOTOSYSTEM II STABILITY_ASSEMBLY FACTOR HCF136, CHLOROPLASTIC"/>
    <property type="match status" value="1"/>
</dbReference>
<accession>A0ABT6R9F4</accession>
<organism evidence="1 2">
    <name type="scientific">Pinibacter soli</name>
    <dbReference type="NCBI Taxonomy" id="3044211"/>
    <lineage>
        <taxon>Bacteria</taxon>
        <taxon>Pseudomonadati</taxon>
        <taxon>Bacteroidota</taxon>
        <taxon>Chitinophagia</taxon>
        <taxon>Chitinophagales</taxon>
        <taxon>Chitinophagaceae</taxon>
        <taxon>Pinibacter</taxon>
    </lineage>
</organism>
<evidence type="ECO:0000313" key="1">
    <source>
        <dbReference type="EMBL" id="MDI3319196.1"/>
    </source>
</evidence>
<evidence type="ECO:0000313" key="2">
    <source>
        <dbReference type="Proteomes" id="UP001226434"/>
    </source>
</evidence>
<dbReference type="RefSeq" id="WP_282333311.1">
    <property type="nucleotide sequence ID" value="NZ_JASBRG010000003.1"/>
</dbReference>
<reference evidence="1 2" key="1">
    <citation type="submission" date="2023-05" db="EMBL/GenBank/DDBJ databases">
        <title>Genome sequence of Pinibacter sp. MAH-24.</title>
        <authorList>
            <person name="Huq M.A."/>
        </authorList>
    </citation>
    <scope>NUCLEOTIDE SEQUENCE [LARGE SCALE GENOMIC DNA]</scope>
    <source>
        <strain evidence="1 2">MAH-24</strain>
    </source>
</reference>
<keyword evidence="2" id="KW-1185">Reference proteome</keyword>
<dbReference type="Gene3D" id="2.130.10.10">
    <property type="entry name" value="YVTN repeat-like/Quinoprotein amine dehydrogenase"/>
    <property type="match status" value="2"/>
</dbReference>
<dbReference type="InterPro" id="IPR015943">
    <property type="entry name" value="WD40/YVTN_repeat-like_dom_sf"/>
</dbReference>
<dbReference type="PANTHER" id="PTHR47199">
    <property type="entry name" value="PHOTOSYSTEM II STABILITY/ASSEMBLY FACTOR HCF136, CHLOROPLASTIC"/>
    <property type="match status" value="1"/>
</dbReference>